<comment type="subcellular location">
    <subcellularLocation>
        <location evidence="3">Cytoplasm</location>
    </subcellularLocation>
</comment>
<proteinExistence type="inferred from homology"/>
<dbReference type="PIRSF" id="PIRSF006305">
    <property type="entry name" value="Maf"/>
    <property type="match status" value="1"/>
</dbReference>
<evidence type="ECO:0000313" key="4">
    <source>
        <dbReference type="EMBL" id="GAA2024522.1"/>
    </source>
</evidence>
<sequence length="211" mass="22196">MSINIVLGSASPARAQILERAGVAFEQVAADLDEQALVTDLPEPRAQAQALATAKGHVVADILLAQDRVTDPTYVIAADSVFEFEGQAFGKPHTPEVATRRWQAQRGNTGILHSGHTVIAVLGGRKQRVLQETVSATVAFADVPDAVIEAYVATGEPLGVAGGFTLEGHGATMITGIDGDPNAVLGLSLRAVREMLQRLDVSLTSIWHATT</sequence>
<comment type="function">
    <text evidence="3">Nucleoside triphosphate pyrophosphatase. May have a dual role in cell division arrest and in preventing the incorporation of modified nucleotides into cellular nucleic acids.</text>
</comment>
<keyword evidence="2 3" id="KW-0378">Hydrolase</keyword>
<dbReference type="Gene3D" id="3.90.950.10">
    <property type="match status" value="1"/>
</dbReference>
<keyword evidence="5" id="KW-1185">Reference proteome</keyword>
<comment type="similarity">
    <text evidence="3">Belongs to the Maf family.</text>
</comment>
<dbReference type="PANTHER" id="PTHR43213">
    <property type="entry name" value="BIFUNCTIONAL DTTP/UTP PYROPHOSPHATASE/METHYLTRANSFERASE PROTEIN-RELATED"/>
    <property type="match status" value="1"/>
</dbReference>
<dbReference type="NCBIfam" id="TIGR00172">
    <property type="entry name" value="maf"/>
    <property type="match status" value="1"/>
</dbReference>
<organism evidence="4 5">
    <name type="scientific">Yaniella flava</name>
    <dbReference type="NCBI Taxonomy" id="287930"/>
    <lineage>
        <taxon>Bacteria</taxon>
        <taxon>Bacillati</taxon>
        <taxon>Actinomycetota</taxon>
        <taxon>Actinomycetes</taxon>
        <taxon>Micrococcales</taxon>
        <taxon>Micrococcaceae</taxon>
        <taxon>Yaniella</taxon>
    </lineage>
</organism>
<dbReference type="Pfam" id="PF02545">
    <property type="entry name" value="Maf"/>
    <property type="match status" value="1"/>
</dbReference>
<comment type="catalytic activity">
    <reaction evidence="3">
        <text>a 2'-deoxyribonucleoside 5'-triphosphate + H2O = a 2'-deoxyribonucleoside 5'-phosphate + diphosphate + H(+)</text>
        <dbReference type="Rhea" id="RHEA:44644"/>
        <dbReference type="ChEBI" id="CHEBI:15377"/>
        <dbReference type="ChEBI" id="CHEBI:15378"/>
        <dbReference type="ChEBI" id="CHEBI:33019"/>
        <dbReference type="ChEBI" id="CHEBI:61560"/>
        <dbReference type="ChEBI" id="CHEBI:65317"/>
        <dbReference type="EC" id="3.6.1.9"/>
    </reaction>
</comment>
<dbReference type="Proteomes" id="UP001501461">
    <property type="component" value="Unassembled WGS sequence"/>
</dbReference>
<evidence type="ECO:0000256" key="2">
    <source>
        <dbReference type="ARBA" id="ARBA00022801"/>
    </source>
</evidence>
<dbReference type="RefSeq" id="WP_343955439.1">
    <property type="nucleotide sequence ID" value="NZ_BAAAMN010000003.1"/>
</dbReference>
<dbReference type="EMBL" id="BAAAMN010000003">
    <property type="protein sequence ID" value="GAA2024522.1"/>
    <property type="molecule type" value="Genomic_DNA"/>
</dbReference>
<dbReference type="SUPFAM" id="SSF52972">
    <property type="entry name" value="ITPase-like"/>
    <property type="match status" value="1"/>
</dbReference>
<dbReference type="PANTHER" id="PTHR43213:SF5">
    <property type="entry name" value="BIFUNCTIONAL DTTP_UTP PYROPHOSPHATASE_METHYLTRANSFERASE PROTEIN-RELATED"/>
    <property type="match status" value="1"/>
</dbReference>
<keyword evidence="3" id="KW-0963">Cytoplasm</keyword>
<evidence type="ECO:0000256" key="3">
    <source>
        <dbReference type="HAMAP-Rule" id="MF_00528"/>
    </source>
</evidence>
<reference evidence="5" key="1">
    <citation type="journal article" date="2019" name="Int. J. Syst. Evol. Microbiol.">
        <title>The Global Catalogue of Microorganisms (GCM) 10K type strain sequencing project: providing services to taxonomists for standard genome sequencing and annotation.</title>
        <authorList>
            <consortium name="The Broad Institute Genomics Platform"/>
            <consortium name="The Broad Institute Genome Sequencing Center for Infectious Disease"/>
            <person name="Wu L."/>
            <person name="Ma J."/>
        </authorList>
    </citation>
    <scope>NUCLEOTIDE SEQUENCE [LARGE SCALE GENOMIC DNA]</scope>
    <source>
        <strain evidence="5">JCM 13595</strain>
    </source>
</reference>
<keyword evidence="3" id="KW-0546">Nucleotide metabolism</keyword>
<gene>
    <name evidence="4" type="ORF">GCM10009720_00290</name>
</gene>
<comment type="cofactor">
    <cofactor evidence="1 3">
        <name>a divalent metal cation</name>
        <dbReference type="ChEBI" id="CHEBI:60240"/>
    </cofactor>
</comment>
<comment type="catalytic activity">
    <reaction evidence="3">
        <text>a ribonucleoside 5'-triphosphate + H2O = a ribonucleoside 5'-phosphate + diphosphate + H(+)</text>
        <dbReference type="Rhea" id="RHEA:23996"/>
        <dbReference type="ChEBI" id="CHEBI:15377"/>
        <dbReference type="ChEBI" id="CHEBI:15378"/>
        <dbReference type="ChEBI" id="CHEBI:33019"/>
        <dbReference type="ChEBI" id="CHEBI:58043"/>
        <dbReference type="ChEBI" id="CHEBI:61557"/>
        <dbReference type="EC" id="3.6.1.9"/>
    </reaction>
</comment>
<comment type="caution">
    <text evidence="3">Lacks conserved residue(s) required for the propagation of feature annotation.</text>
</comment>
<dbReference type="CDD" id="cd00555">
    <property type="entry name" value="Maf"/>
    <property type="match status" value="1"/>
</dbReference>
<evidence type="ECO:0000313" key="5">
    <source>
        <dbReference type="Proteomes" id="UP001501461"/>
    </source>
</evidence>
<name>A0ABP5FFG5_9MICC</name>
<dbReference type="EC" id="3.6.1.9" evidence="3"/>
<protein>
    <recommendedName>
        <fullName evidence="3">Nucleoside triphosphate pyrophosphatase</fullName>
        <ecNumber evidence="3">3.6.1.9</ecNumber>
    </recommendedName>
    <alternativeName>
        <fullName evidence="3">Nucleotide pyrophosphatase</fullName>
        <shortName evidence="3">Nucleotide PPase</shortName>
    </alternativeName>
</protein>
<feature type="active site" description="Proton acceptor" evidence="3">
    <location>
        <position position="79"/>
    </location>
</feature>
<comment type="caution">
    <text evidence="4">The sequence shown here is derived from an EMBL/GenBank/DDBJ whole genome shotgun (WGS) entry which is preliminary data.</text>
</comment>
<evidence type="ECO:0000256" key="1">
    <source>
        <dbReference type="ARBA" id="ARBA00001968"/>
    </source>
</evidence>
<dbReference type="InterPro" id="IPR003697">
    <property type="entry name" value="Maf-like"/>
</dbReference>
<accession>A0ABP5FFG5</accession>
<dbReference type="HAMAP" id="MF_00528">
    <property type="entry name" value="Maf"/>
    <property type="match status" value="1"/>
</dbReference>
<dbReference type="InterPro" id="IPR029001">
    <property type="entry name" value="ITPase-like_fam"/>
</dbReference>